<sequence>MRLLCMPYPSASGTWGCTIYMLAVAQAARRRGHEVVFHACPPSSSLLTDNAFPVRGFGGATGTGTVGAIGDIYDVFTTLGMDDPGYWRHLLDLEHDVIADVRPDAILTDMRPTALISARRHGVPSVAMASVGTDPRTQARPYGHPLDDLARDSARVHAGLSVDSFTELLFWSADRKIASSFERFEPELADVPALRYIGYLDGTNRRGLDGLPPRPQRLVLAYLSTVGWNTQTMVRSLARSAALAGVEIWCVTNANGRIQDVDPRLRLFDYLPLDELLPECRGLLFHGGQGSALASLFHGVPAIACPGQNFERRYNADRIQALGCGIHAGVLDLRPRALSAMIARIVDDPGFSAAATTAQRELRALPGADGAVDHIESLGAARHARA</sequence>
<dbReference type="Gene3D" id="3.40.50.2000">
    <property type="entry name" value="Glycogen Phosphorylase B"/>
    <property type="match status" value="2"/>
</dbReference>
<dbReference type="PANTHER" id="PTHR48050:SF13">
    <property type="entry name" value="STEROL 3-BETA-GLUCOSYLTRANSFERASE UGT80A2"/>
    <property type="match status" value="1"/>
</dbReference>
<dbReference type="Proteomes" id="UP000660339">
    <property type="component" value="Unassembled WGS sequence"/>
</dbReference>
<evidence type="ECO:0000259" key="1">
    <source>
        <dbReference type="Pfam" id="PF06722"/>
    </source>
</evidence>
<feature type="domain" description="Erythromycin biosynthesis protein CIII-like C-terminal" evidence="1">
    <location>
        <begin position="253"/>
        <end position="375"/>
    </location>
</feature>
<dbReference type="GO" id="GO:0017000">
    <property type="term" value="P:antibiotic biosynthetic process"/>
    <property type="evidence" value="ECO:0007669"/>
    <property type="project" value="UniProtKB-ARBA"/>
</dbReference>
<dbReference type="CDD" id="cd03784">
    <property type="entry name" value="GT1_Gtf-like"/>
    <property type="match status" value="1"/>
</dbReference>
<name>A0A8J3LG65_9ACTN</name>
<evidence type="ECO:0000313" key="2">
    <source>
        <dbReference type="EMBL" id="GIG14556.1"/>
    </source>
</evidence>
<dbReference type="InterPro" id="IPR002213">
    <property type="entry name" value="UDP_glucos_trans"/>
</dbReference>
<organism evidence="2 3">
    <name type="scientific">Catellatospora methionotrophica</name>
    <dbReference type="NCBI Taxonomy" id="121620"/>
    <lineage>
        <taxon>Bacteria</taxon>
        <taxon>Bacillati</taxon>
        <taxon>Actinomycetota</taxon>
        <taxon>Actinomycetes</taxon>
        <taxon>Micromonosporales</taxon>
        <taxon>Micromonosporaceae</taxon>
        <taxon>Catellatospora</taxon>
    </lineage>
</organism>
<gene>
    <name evidence="2" type="ORF">Cme02nite_28880</name>
</gene>
<dbReference type="GO" id="GO:0008194">
    <property type="term" value="F:UDP-glycosyltransferase activity"/>
    <property type="evidence" value="ECO:0007669"/>
    <property type="project" value="InterPro"/>
</dbReference>
<accession>A0A8J3LG65</accession>
<reference evidence="2" key="1">
    <citation type="submission" date="2021-01" db="EMBL/GenBank/DDBJ databases">
        <title>Whole genome shotgun sequence of Catellatospora methionotrophica NBRC 14553.</title>
        <authorList>
            <person name="Komaki H."/>
            <person name="Tamura T."/>
        </authorList>
    </citation>
    <scope>NUCLEOTIDE SEQUENCE</scope>
    <source>
        <strain evidence="2">NBRC 14553</strain>
    </source>
</reference>
<dbReference type="GO" id="GO:0016758">
    <property type="term" value="F:hexosyltransferase activity"/>
    <property type="evidence" value="ECO:0007669"/>
    <property type="project" value="UniProtKB-ARBA"/>
</dbReference>
<evidence type="ECO:0000313" key="3">
    <source>
        <dbReference type="Proteomes" id="UP000660339"/>
    </source>
</evidence>
<dbReference type="PANTHER" id="PTHR48050">
    <property type="entry name" value="STEROL 3-BETA-GLUCOSYLTRANSFERASE"/>
    <property type="match status" value="1"/>
</dbReference>
<dbReference type="EMBL" id="BONJ01000014">
    <property type="protein sequence ID" value="GIG14556.1"/>
    <property type="molecule type" value="Genomic_DNA"/>
</dbReference>
<protein>
    <recommendedName>
        <fullName evidence="1">Erythromycin biosynthesis protein CIII-like C-terminal domain-containing protein</fullName>
    </recommendedName>
</protein>
<dbReference type="InterPro" id="IPR050426">
    <property type="entry name" value="Glycosyltransferase_28"/>
</dbReference>
<dbReference type="InterPro" id="IPR010610">
    <property type="entry name" value="EryCIII-like_C"/>
</dbReference>
<dbReference type="Pfam" id="PF06722">
    <property type="entry name" value="EryCIII-like_C"/>
    <property type="match status" value="1"/>
</dbReference>
<proteinExistence type="predicted"/>
<comment type="caution">
    <text evidence="2">The sequence shown here is derived from an EMBL/GenBank/DDBJ whole genome shotgun (WGS) entry which is preliminary data.</text>
</comment>
<keyword evidence="3" id="KW-1185">Reference proteome</keyword>
<dbReference type="AlphaFoldDB" id="A0A8J3LG65"/>
<dbReference type="SUPFAM" id="SSF53756">
    <property type="entry name" value="UDP-Glycosyltransferase/glycogen phosphorylase"/>
    <property type="match status" value="1"/>
</dbReference>